<dbReference type="AlphaFoldDB" id="A0A2U2XCM8"/>
<reference evidence="2 3" key="2">
    <citation type="submission" date="2018-05" db="EMBL/GenBank/DDBJ databases">
        <authorList>
            <person name="Lanie J.A."/>
            <person name="Ng W.-L."/>
            <person name="Kazmierczak K.M."/>
            <person name="Andrzejewski T.M."/>
            <person name="Davidsen T.M."/>
            <person name="Wayne K.J."/>
            <person name="Tettelin H."/>
            <person name="Glass J.I."/>
            <person name="Rusch D."/>
            <person name="Podicherti R."/>
            <person name="Tsui H.-C.T."/>
            <person name="Winkler M.E."/>
        </authorList>
    </citation>
    <scope>NUCLEOTIDE SEQUENCE [LARGE SCALE GENOMIC DNA]</scope>
    <source>
        <strain evidence="2 3">C305</strain>
    </source>
</reference>
<keyword evidence="3" id="KW-1185">Reference proteome</keyword>
<dbReference type="OrthoDB" id="1466351at2"/>
<comment type="caution">
    <text evidence="2">The sequence shown here is derived from an EMBL/GenBank/DDBJ whole genome shotgun (WGS) entry which is preliminary data.</text>
</comment>
<proteinExistence type="predicted"/>
<dbReference type="RefSeq" id="WP_109359262.1">
    <property type="nucleotide sequence ID" value="NZ_QFRJ01000005.1"/>
</dbReference>
<name>A0A2U2XCM8_9FLAO</name>
<sequence>MQKRLIFLSLFLILSLISHTQVEIPKDKYPFYKVVEWPNQGSILLSKDPTGSTKDIYINLLNTEGELSWGKTIYPKVEDPKLIISSNSNYIYFIENFKPENNFINYNQVNQSGGVVSTKFDVLKVIRSYGYTIPNELELNEIVNTPKALVFYFQLPVKSDGIIENIFISITHHNNRVYHFKGPATDMKSQKKGMVGPMLYAGSDESTISFSYYSNEGSLSNMNFINFNSKAEAIPEQSIKTPVAEGELTLFQTLNMEGSAYIDNKSLYQSRGKGIYSRGNYYLVMNDLSTNCVKILGLNEDRKLVQLNSCSPSEVNSRNPKSIISYFEMDGKQFIVSEIGDNFSSYVITQDGVQTLNLNRKDIENVQLNPSSFKTKDKTTNFVHVINGVPYSTDTKELEKQEKIIFKQ</sequence>
<feature type="signal peptide" evidence="1">
    <location>
        <begin position="1"/>
        <end position="20"/>
    </location>
</feature>
<keyword evidence="1" id="KW-0732">Signal</keyword>
<reference evidence="2 3" key="1">
    <citation type="submission" date="2018-05" db="EMBL/GenBank/DDBJ databases">
        <title>Brumimicrobium oceani sp. nov., isolated from coastal sediment.</title>
        <authorList>
            <person name="Kou Y."/>
        </authorList>
    </citation>
    <scope>NUCLEOTIDE SEQUENCE [LARGE SCALE GENOMIC DNA]</scope>
    <source>
        <strain evidence="2 3">C305</strain>
    </source>
</reference>
<feature type="chain" id="PRO_5015545785" evidence="1">
    <location>
        <begin position="21"/>
        <end position="408"/>
    </location>
</feature>
<dbReference type="Proteomes" id="UP000245370">
    <property type="component" value="Unassembled WGS sequence"/>
</dbReference>
<organism evidence="2 3">
    <name type="scientific">Brumimicrobium oceani</name>
    <dbReference type="NCBI Taxonomy" id="2100725"/>
    <lineage>
        <taxon>Bacteria</taxon>
        <taxon>Pseudomonadati</taxon>
        <taxon>Bacteroidota</taxon>
        <taxon>Flavobacteriia</taxon>
        <taxon>Flavobacteriales</taxon>
        <taxon>Crocinitomicaceae</taxon>
        <taxon>Brumimicrobium</taxon>
    </lineage>
</organism>
<evidence type="ECO:0000313" key="2">
    <source>
        <dbReference type="EMBL" id="PWH85556.1"/>
    </source>
</evidence>
<evidence type="ECO:0000313" key="3">
    <source>
        <dbReference type="Proteomes" id="UP000245370"/>
    </source>
</evidence>
<dbReference type="EMBL" id="QFRJ01000005">
    <property type="protein sequence ID" value="PWH85556.1"/>
    <property type="molecule type" value="Genomic_DNA"/>
</dbReference>
<accession>A0A2U2XCM8</accession>
<protein>
    <submittedName>
        <fullName evidence="2">Uncharacterized protein</fullName>
    </submittedName>
</protein>
<gene>
    <name evidence="2" type="ORF">DIT68_07915</name>
</gene>
<evidence type="ECO:0000256" key="1">
    <source>
        <dbReference type="SAM" id="SignalP"/>
    </source>
</evidence>